<evidence type="ECO:0000313" key="2">
    <source>
        <dbReference type="EMBL" id="WVZ89311.1"/>
    </source>
</evidence>
<feature type="compositionally biased region" description="Basic and acidic residues" evidence="1">
    <location>
        <begin position="32"/>
        <end position="43"/>
    </location>
</feature>
<evidence type="ECO:0000313" key="3">
    <source>
        <dbReference type="Proteomes" id="UP001341281"/>
    </source>
</evidence>
<proteinExistence type="predicted"/>
<sequence length="116" mass="13570">MRVGGCIGRLDKTRLPTPTPPSPPPQEWEDLNNTKEEDPKKLMPDSSDEEQSEEPEVRPEVPPVVPKDQAATQGQDRRQAQEQQNKDEDRWNESVHRWFDYPLPFPRMLWEALVRL</sequence>
<feature type="compositionally biased region" description="Pro residues" evidence="1">
    <location>
        <begin position="17"/>
        <end position="26"/>
    </location>
</feature>
<accession>A0AAQ3UCR2</accession>
<evidence type="ECO:0000256" key="1">
    <source>
        <dbReference type="SAM" id="MobiDB-lite"/>
    </source>
</evidence>
<gene>
    <name evidence="2" type="ORF">U9M48_035732</name>
</gene>
<feature type="compositionally biased region" description="Basic and acidic residues" evidence="1">
    <location>
        <begin position="75"/>
        <end position="94"/>
    </location>
</feature>
<name>A0AAQ3UCR2_PASNO</name>
<dbReference type="AlphaFoldDB" id="A0AAQ3UCR2"/>
<feature type="region of interest" description="Disordered" evidence="1">
    <location>
        <begin position="1"/>
        <end position="94"/>
    </location>
</feature>
<dbReference type="EMBL" id="CP144752">
    <property type="protein sequence ID" value="WVZ89311.1"/>
    <property type="molecule type" value="Genomic_DNA"/>
</dbReference>
<keyword evidence="3" id="KW-1185">Reference proteome</keyword>
<reference evidence="2 3" key="1">
    <citation type="submission" date="2024-02" db="EMBL/GenBank/DDBJ databases">
        <title>High-quality chromosome-scale genome assembly of Pensacola bahiagrass (Paspalum notatum Flugge var. saurae).</title>
        <authorList>
            <person name="Vega J.M."/>
            <person name="Podio M."/>
            <person name="Orjuela J."/>
            <person name="Siena L.A."/>
            <person name="Pessino S.C."/>
            <person name="Combes M.C."/>
            <person name="Mariac C."/>
            <person name="Albertini E."/>
            <person name="Pupilli F."/>
            <person name="Ortiz J.P.A."/>
            <person name="Leblanc O."/>
        </authorList>
    </citation>
    <scope>NUCLEOTIDE SEQUENCE [LARGE SCALE GENOMIC DNA]</scope>
    <source>
        <strain evidence="2">R1</strain>
        <tissue evidence="2">Leaf</tissue>
    </source>
</reference>
<organism evidence="2 3">
    <name type="scientific">Paspalum notatum var. saurae</name>
    <dbReference type="NCBI Taxonomy" id="547442"/>
    <lineage>
        <taxon>Eukaryota</taxon>
        <taxon>Viridiplantae</taxon>
        <taxon>Streptophyta</taxon>
        <taxon>Embryophyta</taxon>
        <taxon>Tracheophyta</taxon>
        <taxon>Spermatophyta</taxon>
        <taxon>Magnoliopsida</taxon>
        <taxon>Liliopsida</taxon>
        <taxon>Poales</taxon>
        <taxon>Poaceae</taxon>
        <taxon>PACMAD clade</taxon>
        <taxon>Panicoideae</taxon>
        <taxon>Andropogonodae</taxon>
        <taxon>Paspaleae</taxon>
        <taxon>Paspalinae</taxon>
        <taxon>Paspalum</taxon>
    </lineage>
</organism>
<dbReference type="Proteomes" id="UP001341281">
    <property type="component" value="Chromosome 08"/>
</dbReference>
<protein>
    <submittedName>
        <fullName evidence="2">Uncharacterized protein</fullName>
    </submittedName>
</protein>